<organism evidence="1 2">
    <name type="scientific">Aneurinibacillus aneurinilyticus ATCC 12856</name>
    <dbReference type="NCBI Taxonomy" id="649747"/>
    <lineage>
        <taxon>Bacteria</taxon>
        <taxon>Bacillati</taxon>
        <taxon>Bacillota</taxon>
        <taxon>Bacilli</taxon>
        <taxon>Bacillales</taxon>
        <taxon>Paenibacillaceae</taxon>
        <taxon>Aneurinibacillus group</taxon>
        <taxon>Aneurinibacillus</taxon>
    </lineage>
</organism>
<dbReference type="AlphaFoldDB" id="U1WSG7"/>
<keyword evidence="2" id="KW-1185">Reference proteome</keyword>
<evidence type="ECO:0000313" key="2">
    <source>
        <dbReference type="Proteomes" id="UP000016511"/>
    </source>
</evidence>
<evidence type="ECO:0000313" key="1">
    <source>
        <dbReference type="EMBL" id="ERI05610.1"/>
    </source>
</evidence>
<accession>U1WSG7</accession>
<dbReference type="EMBL" id="AWSJ01000351">
    <property type="protein sequence ID" value="ERI05610.1"/>
    <property type="molecule type" value="Genomic_DNA"/>
</dbReference>
<comment type="caution">
    <text evidence="1">The sequence shown here is derived from an EMBL/GenBank/DDBJ whole genome shotgun (WGS) entry which is preliminary data.</text>
</comment>
<reference evidence="1 2" key="1">
    <citation type="submission" date="2013-08" db="EMBL/GenBank/DDBJ databases">
        <authorList>
            <person name="Weinstock G."/>
            <person name="Sodergren E."/>
            <person name="Wylie T."/>
            <person name="Fulton L."/>
            <person name="Fulton R."/>
            <person name="Fronick C."/>
            <person name="O'Laughlin M."/>
            <person name="Godfrey J."/>
            <person name="Miner T."/>
            <person name="Herter B."/>
            <person name="Appelbaum E."/>
            <person name="Cordes M."/>
            <person name="Lek S."/>
            <person name="Wollam A."/>
            <person name="Pepin K.H."/>
            <person name="Palsikar V.B."/>
            <person name="Mitreva M."/>
            <person name="Wilson R.K."/>
        </authorList>
    </citation>
    <scope>NUCLEOTIDE SEQUENCE [LARGE SCALE GENOMIC DNA]</scope>
    <source>
        <strain evidence="1 2">ATCC 12856</strain>
    </source>
</reference>
<dbReference type="HOGENOM" id="CLU_3303888_0_0_9"/>
<dbReference type="STRING" id="649747.HMPREF0083_05605"/>
<gene>
    <name evidence="1" type="ORF">HMPREF0083_05605</name>
</gene>
<protein>
    <submittedName>
        <fullName evidence="1">Uncharacterized protein</fullName>
    </submittedName>
</protein>
<sequence length="39" mass="4798">MGNGSIIKSTYFQYKIYKRQRRMSYHLSLPFHYTILQVK</sequence>
<name>U1WSG7_ANEAE</name>
<dbReference type="Proteomes" id="UP000016511">
    <property type="component" value="Unassembled WGS sequence"/>
</dbReference>
<proteinExistence type="predicted"/>